<dbReference type="Gene3D" id="3.30.420.40">
    <property type="match status" value="2"/>
</dbReference>
<evidence type="ECO:0000313" key="3">
    <source>
        <dbReference type="Proteomes" id="UP000773462"/>
    </source>
</evidence>
<dbReference type="RefSeq" id="WP_209877536.1">
    <property type="nucleotide sequence ID" value="NZ_JAGGLV010000020.1"/>
</dbReference>
<keyword evidence="3" id="KW-1185">Reference proteome</keyword>
<evidence type="ECO:0000256" key="1">
    <source>
        <dbReference type="ARBA" id="ARBA00006479"/>
    </source>
</evidence>
<evidence type="ECO:0000313" key="2">
    <source>
        <dbReference type="EMBL" id="MBP2114804.1"/>
    </source>
</evidence>
<dbReference type="EC" id="2.7.1.2" evidence="2"/>
<dbReference type="SUPFAM" id="SSF53067">
    <property type="entry name" value="Actin-like ATPase domain"/>
    <property type="match status" value="1"/>
</dbReference>
<organism evidence="2 3">
    <name type="scientific">Paenibacillus silagei</name>
    <dbReference type="NCBI Taxonomy" id="1670801"/>
    <lineage>
        <taxon>Bacteria</taxon>
        <taxon>Bacillati</taxon>
        <taxon>Bacillota</taxon>
        <taxon>Bacilli</taxon>
        <taxon>Bacillales</taxon>
        <taxon>Paenibacillaceae</taxon>
        <taxon>Paenibacillus</taxon>
    </lineage>
</organism>
<comment type="similarity">
    <text evidence="1">Belongs to the ROK (NagC/XylR) family.</text>
</comment>
<comment type="caution">
    <text evidence="2">The sequence shown here is derived from an EMBL/GenBank/DDBJ whole genome shotgun (WGS) entry which is preliminary data.</text>
</comment>
<name>A0ABS4NZF6_9BACL</name>
<dbReference type="Proteomes" id="UP000773462">
    <property type="component" value="Unassembled WGS sequence"/>
</dbReference>
<dbReference type="GO" id="GO:0004340">
    <property type="term" value="F:glucokinase activity"/>
    <property type="evidence" value="ECO:0007669"/>
    <property type="project" value="UniProtKB-EC"/>
</dbReference>
<dbReference type="InterPro" id="IPR043129">
    <property type="entry name" value="ATPase_NBD"/>
</dbReference>
<gene>
    <name evidence="2" type="ORF">J2Z70_004988</name>
</gene>
<dbReference type="PANTHER" id="PTHR18964:SF149">
    <property type="entry name" value="BIFUNCTIONAL UDP-N-ACETYLGLUCOSAMINE 2-EPIMERASE_N-ACETYLMANNOSAMINE KINASE"/>
    <property type="match status" value="1"/>
</dbReference>
<sequence length="327" mass="34236">MNMLTAGIDVGGTKTLLCLTDEVGTVLEQYKVETQLSREPEVFFRWLFAELEQLCKRNGTTLASLKGVGIGFPGVMNERTGTLTSAPALNWPATTDIRPVIADYYPGLVVLDNDVNMAAMGEYAAGSAAGSEHFIMITVGTGVGSALFLNGQLYRGASFAAGEIGYLIVEPGAVHAAADPEYSEFGPFEMEVSGTGIGAKAAARLHGNNSSSLIRELAQGDAVRAEHVFAAAQQQDETALALLDHAYEQMAAAVKNIAITLDLELVILGGGVVEKNPGYVQEVAARISRYTPEQSLTVRQAVLGNQAGAIGAAAAARSRLSAGTGQN</sequence>
<dbReference type="InterPro" id="IPR000600">
    <property type="entry name" value="ROK"/>
</dbReference>
<accession>A0ABS4NZF6</accession>
<keyword evidence="2" id="KW-0808">Transferase</keyword>
<dbReference type="EMBL" id="JAGGLV010000020">
    <property type="protein sequence ID" value="MBP2114804.1"/>
    <property type="molecule type" value="Genomic_DNA"/>
</dbReference>
<dbReference type="Pfam" id="PF00480">
    <property type="entry name" value="ROK"/>
    <property type="match status" value="1"/>
</dbReference>
<protein>
    <submittedName>
        <fullName evidence="2">Glucokinase</fullName>
        <ecNumber evidence="2">2.7.1.2</ecNumber>
    </submittedName>
</protein>
<proteinExistence type="inferred from homology"/>
<dbReference type="PANTHER" id="PTHR18964">
    <property type="entry name" value="ROK (REPRESSOR, ORF, KINASE) FAMILY"/>
    <property type="match status" value="1"/>
</dbReference>
<reference evidence="2 3" key="1">
    <citation type="submission" date="2021-03" db="EMBL/GenBank/DDBJ databases">
        <title>Genomic Encyclopedia of Type Strains, Phase IV (KMG-IV): sequencing the most valuable type-strain genomes for metagenomic binning, comparative biology and taxonomic classification.</title>
        <authorList>
            <person name="Goeker M."/>
        </authorList>
    </citation>
    <scope>NUCLEOTIDE SEQUENCE [LARGE SCALE GENOMIC DNA]</scope>
    <source>
        <strain evidence="2 3">DSM 101953</strain>
    </source>
</reference>